<dbReference type="EMBL" id="CP017641">
    <property type="protein sequence ID" value="APZ95876.1"/>
    <property type="molecule type" value="Genomic_DNA"/>
</dbReference>
<name>A0A1P8WPA1_9PLAN</name>
<dbReference type="STRING" id="1891926.Fuma_05539"/>
<organism evidence="1 2">
    <name type="scientific">Fuerstiella marisgermanici</name>
    <dbReference type="NCBI Taxonomy" id="1891926"/>
    <lineage>
        <taxon>Bacteria</taxon>
        <taxon>Pseudomonadati</taxon>
        <taxon>Planctomycetota</taxon>
        <taxon>Planctomycetia</taxon>
        <taxon>Planctomycetales</taxon>
        <taxon>Planctomycetaceae</taxon>
        <taxon>Fuerstiella</taxon>
    </lineage>
</organism>
<reference evidence="1 2" key="1">
    <citation type="journal article" date="2016" name="Front. Microbiol.">
        <title>Fuerstia marisgermanicae gen. nov., sp. nov., an Unusual Member of the Phylum Planctomycetes from the German Wadden Sea.</title>
        <authorList>
            <person name="Kohn T."/>
            <person name="Heuer A."/>
            <person name="Jogler M."/>
            <person name="Vollmers J."/>
            <person name="Boedeker C."/>
            <person name="Bunk B."/>
            <person name="Rast P."/>
            <person name="Borchert D."/>
            <person name="Glockner I."/>
            <person name="Freese H.M."/>
            <person name="Klenk H.P."/>
            <person name="Overmann J."/>
            <person name="Kaster A.K."/>
            <person name="Rohde M."/>
            <person name="Wiegand S."/>
            <person name="Jogler C."/>
        </authorList>
    </citation>
    <scope>NUCLEOTIDE SEQUENCE [LARGE SCALE GENOMIC DNA]</scope>
    <source>
        <strain evidence="1 2">NH11</strain>
    </source>
</reference>
<evidence type="ECO:0000313" key="2">
    <source>
        <dbReference type="Proteomes" id="UP000187735"/>
    </source>
</evidence>
<dbReference type="RefSeq" id="WP_077026981.1">
    <property type="nucleotide sequence ID" value="NZ_CP017641.1"/>
</dbReference>
<sequence length="107" mass="12260">MTEWVIKQILPADGNWFCVWPTAFKDGRYDYEIGRVICFALMGANEKLDHILPVGSDGMPLTDDIAEDVTFFRGSDKAANGRTWTDIWDSLSPARFDRRDLPQEIFD</sequence>
<dbReference type="KEGG" id="fmr:Fuma_05539"/>
<evidence type="ECO:0000313" key="1">
    <source>
        <dbReference type="EMBL" id="APZ95876.1"/>
    </source>
</evidence>
<dbReference type="AlphaFoldDB" id="A0A1P8WPA1"/>
<proteinExistence type="predicted"/>
<protein>
    <submittedName>
        <fullName evidence="1">Uncharacterized protein</fullName>
    </submittedName>
</protein>
<dbReference type="Proteomes" id="UP000187735">
    <property type="component" value="Chromosome"/>
</dbReference>
<gene>
    <name evidence="1" type="ORF">Fuma_05539</name>
</gene>
<keyword evidence="2" id="KW-1185">Reference proteome</keyword>
<accession>A0A1P8WPA1</accession>